<accession>A0ABW7AIT1</accession>
<gene>
    <name evidence="3" type="ORF">ACFLIM_27905</name>
</gene>
<feature type="domain" description="Alpha/beta hydrolase fold-3" evidence="2">
    <location>
        <begin position="79"/>
        <end position="283"/>
    </location>
</feature>
<reference evidence="3 4" key="1">
    <citation type="submission" date="2024-10" db="EMBL/GenBank/DDBJ databases">
        <authorList>
            <person name="Topkara A.R."/>
            <person name="Saygin H."/>
        </authorList>
    </citation>
    <scope>NUCLEOTIDE SEQUENCE [LARGE SCALE GENOMIC DNA]</scope>
    <source>
        <strain evidence="3 4">M3C6</strain>
    </source>
</reference>
<dbReference type="Proteomes" id="UP001603978">
    <property type="component" value="Unassembled WGS sequence"/>
</dbReference>
<evidence type="ECO:0000256" key="1">
    <source>
        <dbReference type="ARBA" id="ARBA00022801"/>
    </source>
</evidence>
<dbReference type="EMBL" id="JBICRM010000018">
    <property type="protein sequence ID" value="MFG1707024.1"/>
    <property type="molecule type" value="Genomic_DNA"/>
</dbReference>
<keyword evidence="4" id="KW-1185">Reference proteome</keyword>
<comment type="caution">
    <text evidence="3">The sequence shown here is derived from an EMBL/GenBank/DDBJ whole genome shotgun (WGS) entry which is preliminary data.</text>
</comment>
<sequence>MNVVSLPRVPDEADEFIRLHTKDYGAVPDEERIRLQRKDVEDSIVLAPEANDRLIVHNGHQVGVRIIRPTRRARGVALDVHGGGWFTGRAAMNDQSNAALAHALGIAVVSVDYRLAPEWPFPAAVEDCTAAARWLLANATIEFGTDRTVMIGESAGAQPALLALLALRDEPEPSGSFRGAAFSYGMFDLGHTPSQRGAGAGPDVLSPQGIEFFTRLYVGAMGDENRRHERVSPLYADLTGLPPALLMAGTADHLVDDSAFLAARWQRGDPGTQLVLYQDAPHGADHLPSIGPDWVARRNDFLASRLALATH</sequence>
<dbReference type="Pfam" id="PF07859">
    <property type="entry name" value="Abhydrolase_3"/>
    <property type="match status" value="1"/>
</dbReference>
<evidence type="ECO:0000259" key="2">
    <source>
        <dbReference type="Pfam" id="PF07859"/>
    </source>
</evidence>
<dbReference type="GO" id="GO:0016787">
    <property type="term" value="F:hydrolase activity"/>
    <property type="evidence" value="ECO:0007669"/>
    <property type="project" value="UniProtKB-KW"/>
</dbReference>
<dbReference type="InterPro" id="IPR029058">
    <property type="entry name" value="AB_hydrolase_fold"/>
</dbReference>
<evidence type="ECO:0000313" key="4">
    <source>
        <dbReference type="Proteomes" id="UP001603978"/>
    </source>
</evidence>
<name>A0ABW7AIT1_9ACTN</name>
<dbReference type="PANTHER" id="PTHR48081">
    <property type="entry name" value="AB HYDROLASE SUPERFAMILY PROTEIN C4A8.06C"/>
    <property type="match status" value="1"/>
</dbReference>
<dbReference type="Gene3D" id="3.40.50.1820">
    <property type="entry name" value="alpha/beta hydrolase"/>
    <property type="match status" value="1"/>
</dbReference>
<organism evidence="3 4">
    <name type="scientific">Nonomuraea marmarensis</name>
    <dbReference type="NCBI Taxonomy" id="3351344"/>
    <lineage>
        <taxon>Bacteria</taxon>
        <taxon>Bacillati</taxon>
        <taxon>Actinomycetota</taxon>
        <taxon>Actinomycetes</taxon>
        <taxon>Streptosporangiales</taxon>
        <taxon>Streptosporangiaceae</taxon>
        <taxon>Nonomuraea</taxon>
    </lineage>
</organism>
<dbReference type="InterPro" id="IPR013094">
    <property type="entry name" value="AB_hydrolase_3"/>
</dbReference>
<keyword evidence="1 3" id="KW-0378">Hydrolase</keyword>
<evidence type="ECO:0000313" key="3">
    <source>
        <dbReference type="EMBL" id="MFG1707024.1"/>
    </source>
</evidence>
<dbReference type="PANTHER" id="PTHR48081:SF8">
    <property type="entry name" value="ALPHA_BETA HYDROLASE FOLD-3 DOMAIN-CONTAINING PROTEIN-RELATED"/>
    <property type="match status" value="1"/>
</dbReference>
<dbReference type="InterPro" id="IPR050300">
    <property type="entry name" value="GDXG_lipolytic_enzyme"/>
</dbReference>
<dbReference type="SUPFAM" id="SSF53474">
    <property type="entry name" value="alpha/beta-Hydrolases"/>
    <property type="match status" value="1"/>
</dbReference>
<protein>
    <submittedName>
        <fullName evidence="3">Alpha/beta hydrolase fold domain-containing protein</fullName>
    </submittedName>
</protein>
<dbReference type="RefSeq" id="WP_393170391.1">
    <property type="nucleotide sequence ID" value="NZ_JBICRM010000018.1"/>
</dbReference>
<proteinExistence type="predicted"/>